<keyword evidence="3" id="KW-1185">Reference proteome</keyword>
<evidence type="ECO:0000256" key="1">
    <source>
        <dbReference type="SAM" id="MobiDB-lite"/>
    </source>
</evidence>
<gene>
    <name evidence="2" type="ORF">GCM10009801_39060</name>
</gene>
<dbReference type="NCBIfam" id="NF040893">
    <property type="entry name" value="SAVMC3_10250"/>
    <property type="match status" value="1"/>
</dbReference>
<sequence>MREVVYLSDRKLRQFLPIRGRRWPRASRVNVTTPVGGAEVERAATDAEAERLKRLGKVVAEIRSRARTPGDPEVRAGHWVEFEAPLHQLTPREFAGTLLFLSLAGTDGPRLLLHGSAAHLTNAIPQPVDGPADETVVTAHDGFSNGPMFITRVVQASPGRALLSDLEGRPSATDEEPEPGFSPLPEAVGELVRTLDRQAYPETATRMRGFARVSADPLTDPDTGATYLVASPLLVEYAAEGSV</sequence>
<feature type="region of interest" description="Disordered" evidence="1">
    <location>
        <begin position="165"/>
        <end position="185"/>
    </location>
</feature>
<comment type="caution">
    <text evidence="2">The sequence shown here is derived from an EMBL/GenBank/DDBJ whole genome shotgun (WGS) entry which is preliminary data.</text>
</comment>
<dbReference type="InterPro" id="IPR054284">
    <property type="entry name" value="DUF7019"/>
</dbReference>
<accession>A0ABN2W1P2</accession>
<name>A0ABN2W1P2_9ACTN</name>
<dbReference type="Pfam" id="PF22880">
    <property type="entry name" value="DUF7019"/>
    <property type="match status" value="1"/>
</dbReference>
<reference evidence="2 3" key="1">
    <citation type="journal article" date="2019" name="Int. J. Syst. Evol. Microbiol.">
        <title>The Global Catalogue of Microorganisms (GCM) 10K type strain sequencing project: providing services to taxonomists for standard genome sequencing and annotation.</title>
        <authorList>
            <consortium name="The Broad Institute Genomics Platform"/>
            <consortium name="The Broad Institute Genome Sequencing Center for Infectious Disease"/>
            <person name="Wu L."/>
            <person name="Ma J."/>
        </authorList>
    </citation>
    <scope>NUCLEOTIDE SEQUENCE [LARGE SCALE GENOMIC DNA]</scope>
    <source>
        <strain evidence="2 3">JCM 15478</strain>
    </source>
</reference>
<dbReference type="RefSeq" id="WP_344529820.1">
    <property type="nucleotide sequence ID" value="NZ_BAAAPE010000009.1"/>
</dbReference>
<protein>
    <submittedName>
        <fullName evidence="2">Uncharacterized protein</fullName>
    </submittedName>
</protein>
<evidence type="ECO:0000313" key="2">
    <source>
        <dbReference type="EMBL" id="GAA2080664.1"/>
    </source>
</evidence>
<organism evidence="2 3">
    <name type="scientific">Streptomyces albiaxialis</name>
    <dbReference type="NCBI Taxonomy" id="329523"/>
    <lineage>
        <taxon>Bacteria</taxon>
        <taxon>Bacillati</taxon>
        <taxon>Actinomycetota</taxon>
        <taxon>Actinomycetes</taxon>
        <taxon>Kitasatosporales</taxon>
        <taxon>Streptomycetaceae</taxon>
        <taxon>Streptomyces</taxon>
    </lineage>
</organism>
<evidence type="ECO:0000313" key="3">
    <source>
        <dbReference type="Proteomes" id="UP001500016"/>
    </source>
</evidence>
<dbReference type="Proteomes" id="UP001500016">
    <property type="component" value="Unassembled WGS sequence"/>
</dbReference>
<proteinExistence type="predicted"/>
<dbReference type="EMBL" id="BAAAPE010000009">
    <property type="protein sequence ID" value="GAA2080664.1"/>
    <property type="molecule type" value="Genomic_DNA"/>
</dbReference>